<evidence type="ECO:0000313" key="13">
    <source>
        <dbReference type="Proteomes" id="UP000033358"/>
    </source>
</evidence>
<keyword evidence="3 9" id="KW-0132">Cell division</keyword>
<comment type="subcellular location">
    <subcellularLocation>
        <location evidence="1 9">Cytoplasm</location>
    </subcellularLocation>
</comment>
<keyword evidence="8 9" id="KW-0131">Cell cycle</keyword>
<dbReference type="InterPro" id="IPR004107">
    <property type="entry name" value="Integrase_SAM-like_N"/>
</dbReference>
<dbReference type="SUPFAM" id="SSF56349">
    <property type="entry name" value="DNA breaking-rejoining enzymes"/>
    <property type="match status" value="1"/>
</dbReference>
<feature type="active site" evidence="9">
    <location>
        <position position="149"/>
    </location>
</feature>
<dbReference type="PANTHER" id="PTHR30349">
    <property type="entry name" value="PHAGE INTEGRASE-RELATED"/>
    <property type="match status" value="1"/>
</dbReference>
<comment type="function">
    <text evidence="9">Site-specific tyrosine recombinase, which acts by catalyzing the cutting and rejoining of the recombining DNA molecules. The XerC-XerD complex is essential to convert dimers of the bacterial chromosome into monomers to permit their segregation at cell division. It also contributes to the segregational stability of plasmids.</text>
</comment>
<evidence type="ECO:0000256" key="3">
    <source>
        <dbReference type="ARBA" id="ARBA00022618"/>
    </source>
</evidence>
<evidence type="ECO:0000259" key="10">
    <source>
        <dbReference type="PROSITE" id="PS51898"/>
    </source>
</evidence>
<keyword evidence="5 9" id="KW-0229">DNA integration</keyword>
<dbReference type="GO" id="GO:0005737">
    <property type="term" value="C:cytoplasm"/>
    <property type="evidence" value="ECO:0007669"/>
    <property type="project" value="UniProtKB-SubCell"/>
</dbReference>
<dbReference type="InterPro" id="IPR011010">
    <property type="entry name" value="DNA_brk_join_enz"/>
</dbReference>
<organism evidence="12 13">
    <name type="scientific">Candidatus Arcanibacter lacustris</name>
    <dbReference type="NCBI Taxonomy" id="1607817"/>
    <lineage>
        <taxon>Bacteria</taxon>
        <taxon>Pseudomonadati</taxon>
        <taxon>Pseudomonadota</taxon>
        <taxon>Alphaproteobacteria</taxon>
        <taxon>Rickettsiales</taxon>
        <taxon>Candidatus Arcanibacter</taxon>
    </lineage>
</organism>
<dbReference type="InterPro" id="IPR050090">
    <property type="entry name" value="Tyrosine_recombinase_XerCD"/>
</dbReference>
<keyword evidence="6 9" id="KW-0238">DNA-binding</keyword>
<dbReference type="PROSITE" id="PS51898">
    <property type="entry name" value="TYR_RECOMBINASE"/>
    <property type="match status" value="1"/>
</dbReference>
<dbReference type="InterPro" id="IPR044068">
    <property type="entry name" value="CB"/>
</dbReference>
<keyword evidence="4 9" id="KW-0159">Chromosome partition</keyword>
<keyword evidence="13" id="KW-1185">Reference proteome</keyword>
<dbReference type="CDD" id="cd00798">
    <property type="entry name" value="INT_XerDC_C"/>
    <property type="match status" value="1"/>
</dbReference>
<feature type="active site" evidence="9">
    <location>
        <position position="273"/>
    </location>
</feature>
<dbReference type="GO" id="GO:0006313">
    <property type="term" value="P:DNA transposition"/>
    <property type="evidence" value="ECO:0007669"/>
    <property type="project" value="UniProtKB-UniRule"/>
</dbReference>
<feature type="active site" evidence="9">
    <location>
        <position position="247"/>
    </location>
</feature>
<dbReference type="Gene3D" id="1.10.150.130">
    <property type="match status" value="1"/>
</dbReference>
<dbReference type="Proteomes" id="UP000033358">
    <property type="component" value="Unassembled WGS sequence"/>
</dbReference>
<dbReference type="InterPro" id="IPR010998">
    <property type="entry name" value="Integrase_recombinase_N"/>
</dbReference>
<keyword evidence="2 9" id="KW-0963">Cytoplasm</keyword>
<accession>A0A0F5MP08</accession>
<dbReference type="Pfam" id="PF00589">
    <property type="entry name" value="Phage_integrase"/>
    <property type="match status" value="1"/>
</dbReference>
<feature type="active site" evidence="9">
    <location>
        <position position="177"/>
    </location>
</feature>
<evidence type="ECO:0000256" key="2">
    <source>
        <dbReference type="ARBA" id="ARBA00022490"/>
    </source>
</evidence>
<keyword evidence="7 9" id="KW-0233">DNA recombination</keyword>
<proteinExistence type="inferred from homology"/>
<gene>
    <name evidence="12" type="primary">xerD_1</name>
    <name evidence="9" type="synonym">xerC</name>
    <name evidence="12" type="ORF">SZ25_00616</name>
</gene>
<evidence type="ECO:0000256" key="4">
    <source>
        <dbReference type="ARBA" id="ARBA00022829"/>
    </source>
</evidence>
<comment type="caution">
    <text evidence="12">The sequence shown here is derived from an EMBL/GenBank/DDBJ whole genome shotgun (WGS) entry which is preliminary data.</text>
</comment>
<dbReference type="AlphaFoldDB" id="A0A0F5MP08"/>
<dbReference type="InterPro" id="IPR013762">
    <property type="entry name" value="Integrase-like_cat_sf"/>
</dbReference>
<feature type="domain" description="Tyr recombinase" evidence="10">
    <location>
        <begin position="108"/>
        <end position="295"/>
    </location>
</feature>
<comment type="subunit">
    <text evidence="9">Forms a cyclic heterotetrameric complex composed of two molecules of XerC and two molecules of XerD.</text>
</comment>
<evidence type="ECO:0000313" key="12">
    <source>
        <dbReference type="EMBL" id="KKB96294.1"/>
    </source>
</evidence>
<dbReference type="GO" id="GO:0007059">
    <property type="term" value="P:chromosome segregation"/>
    <property type="evidence" value="ECO:0007669"/>
    <property type="project" value="UniProtKB-UniRule"/>
</dbReference>
<dbReference type="PROSITE" id="PS51900">
    <property type="entry name" value="CB"/>
    <property type="match status" value="1"/>
</dbReference>
<feature type="domain" description="Core-binding (CB)" evidence="11">
    <location>
        <begin position="3"/>
        <end position="87"/>
    </location>
</feature>
<dbReference type="Gene3D" id="1.10.443.10">
    <property type="entry name" value="Intergrase catalytic core"/>
    <property type="match status" value="1"/>
</dbReference>
<dbReference type="EMBL" id="JYHA01000093">
    <property type="protein sequence ID" value="KKB96294.1"/>
    <property type="molecule type" value="Genomic_DNA"/>
</dbReference>
<comment type="similarity">
    <text evidence="9">Belongs to the 'phage' integrase family. XerC subfamily.</text>
</comment>
<dbReference type="InterPro" id="IPR002104">
    <property type="entry name" value="Integrase_catalytic"/>
</dbReference>
<dbReference type="GO" id="GO:0009037">
    <property type="term" value="F:tyrosine-based site-specific recombinase activity"/>
    <property type="evidence" value="ECO:0007669"/>
    <property type="project" value="UniProtKB-UniRule"/>
</dbReference>
<dbReference type="InterPro" id="IPR023009">
    <property type="entry name" value="Tyrosine_recombinase_XerC/XerD"/>
</dbReference>
<feature type="active site" evidence="9">
    <location>
        <position position="250"/>
    </location>
</feature>
<evidence type="ECO:0000256" key="8">
    <source>
        <dbReference type="ARBA" id="ARBA00023306"/>
    </source>
</evidence>
<feature type="active site" description="O-(3'-phospho-DNA)-tyrosine intermediate" evidence="9">
    <location>
        <position position="282"/>
    </location>
</feature>
<dbReference type="PATRIC" id="fig|1607817.3.peg.616"/>
<evidence type="ECO:0000259" key="11">
    <source>
        <dbReference type="PROSITE" id="PS51900"/>
    </source>
</evidence>
<dbReference type="PANTHER" id="PTHR30349:SF90">
    <property type="entry name" value="TYROSINE RECOMBINASE XERD"/>
    <property type="match status" value="1"/>
</dbReference>
<name>A0A0F5MP08_9RICK</name>
<reference evidence="12 13" key="1">
    <citation type="submission" date="2015-02" db="EMBL/GenBank/DDBJ databases">
        <title>Single cell genomics of a rare environmental alphaproteobacterium provides unique insights into Rickettsiaceae evolution.</title>
        <authorList>
            <person name="Martijn J."/>
            <person name="Schulz F."/>
            <person name="Zaremba-Niedzwiedzka K."/>
            <person name="Viklund J."/>
            <person name="Stepanauskas R."/>
            <person name="Andersson S.G.E."/>
            <person name="Horn M."/>
            <person name="Guy L."/>
            <person name="Ettema T.J.G."/>
        </authorList>
    </citation>
    <scope>NUCLEOTIDE SEQUENCE [LARGE SCALE GENOMIC DNA]</scope>
    <source>
        <strain evidence="12 13">SCGC AAA041-L04</strain>
    </source>
</reference>
<evidence type="ECO:0000256" key="1">
    <source>
        <dbReference type="ARBA" id="ARBA00004496"/>
    </source>
</evidence>
<sequence>MNNKGSYLIESFLEMMSSERRSSKNTIAAYHRDLSEFLAFMKKKDKDLISNNIDDIRAYLRLLSGSLTSASIARKLSSIRQFYKFLFEEKIRDNNPSINLDQPVKKTVLPKFLTKEEIDNLIQTAKESTETDDVRLLCMLELLYASGMRVSELVSLKLTNFQYQQNNLTPILTVRGKGNKERMVVINDHAISAIDNYLKIRHVFESEEESLWLFPSCGSHITRQRLGQLLKALAIKANLDPKKISPHILRHSFASHLLENGADLRSIQRLLGHSSINTTQIYTHIQLGKLQEVINKFHPMAKET</sequence>
<protein>
    <recommendedName>
        <fullName evidence="9">Tyrosine recombinase XerC</fullName>
    </recommendedName>
</protein>
<dbReference type="GO" id="GO:0051301">
    <property type="term" value="P:cell division"/>
    <property type="evidence" value="ECO:0007669"/>
    <property type="project" value="UniProtKB-KW"/>
</dbReference>
<evidence type="ECO:0000256" key="9">
    <source>
        <dbReference type="HAMAP-Rule" id="MF_01808"/>
    </source>
</evidence>
<evidence type="ECO:0000256" key="7">
    <source>
        <dbReference type="ARBA" id="ARBA00023172"/>
    </source>
</evidence>
<dbReference type="HAMAP" id="MF_01808">
    <property type="entry name" value="Recomb_XerC_XerD"/>
    <property type="match status" value="1"/>
</dbReference>
<dbReference type="NCBIfam" id="NF001399">
    <property type="entry name" value="PRK00283.1"/>
    <property type="match status" value="1"/>
</dbReference>
<dbReference type="Pfam" id="PF02899">
    <property type="entry name" value="Phage_int_SAM_1"/>
    <property type="match status" value="1"/>
</dbReference>
<evidence type="ECO:0000256" key="5">
    <source>
        <dbReference type="ARBA" id="ARBA00022908"/>
    </source>
</evidence>
<evidence type="ECO:0000256" key="6">
    <source>
        <dbReference type="ARBA" id="ARBA00023125"/>
    </source>
</evidence>
<dbReference type="GO" id="GO:0003677">
    <property type="term" value="F:DNA binding"/>
    <property type="evidence" value="ECO:0007669"/>
    <property type="project" value="UniProtKB-UniRule"/>
</dbReference>